<gene>
    <name evidence="2" type="ORF">HND93_06105</name>
</gene>
<proteinExistence type="predicted"/>
<comment type="caution">
    <text evidence="2">The sequence shown here is derived from an EMBL/GenBank/DDBJ whole genome shotgun (WGS) entry which is preliminary data.</text>
</comment>
<dbReference type="Pfam" id="PF13302">
    <property type="entry name" value="Acetyltransf_3"/>
    <property type="match status" value="1"/>
</dbReference>
<feature type="domain" description="N-acetyltransferase" evidence="1">
    <location>
        <begin position="10"/>
        <end position="170"/>
    </location>
</feature>
<dbReference type="RefSeq" id="WP_180281039.1">
    <property type="nucleotide sequence ID" value="NZ_JABFDB010000002.1"/>
</dbReference>
<dbReference type="PANTHER" id="PTHR43792">
    <property type="entry name" value="GNAT FAMILY, PUTATIVE (AFU_ORTHOLOGUE AFUA_3G00765)-RELATED-RELATED"/>
    <property type="match status" value="1"/>
</dbReference>
<dbReference type="InterPro" id="IPR000182">
    <property type="entry name" value="GNAT_dom"/>
</dbReference>
<dbReference type="PROSITE" id="PS51186">
    <property type="entry name" value="GNAT"/>
    <property type="match status" value="1"/>
</dbReference>
<keyword evidence="3" id="KW-1185">Reference proteome</keyword>
<dbReference type="Proteomes" id="UP000584642">
    <property type="component" value="Unassembled WGS sequence"/>
</dbReference>
<dbReference type="SUPFAM" id="SSF55729">
    <property type="entry name" value="Acyl-CoA N-acyltransferases (Nat)"/>
    <property type="match status" value="1"/>
</dbReference>
<evidence type="ECO:0000313" key="2">
    <source>
        <dbReference type="EMBL" id="NYZ19278.1"/>
    </source>
</evidence>
<organism evidence="2 3">
    <name type="scientific">Azospirillum oleiclasticum</name>
    <dbReference type="NCBI Taxonomy" id="2735135"/>
    <lineage>
        <taxon>Bacteria</taxon>
        <taxon>Pseudomonadati</taxon>
        <taxon>Pseudomonadota</taxon>
        <taxon>Alphaproteobacteria</taxon>
        <taxon>Rhodospirillales</taxon>
        <taxon>Azospirillaceae</taxon>
        <taxon>Azospirillum</taxon>
    </lineage>
</organism>
<accession>A0ABX2T801</accession>
<evidence type="ECO:0000259" key="1">
    <source>
        <dbReference type="PROSITE" id="PS51186"/>
    </source>
</evidence>
<dbReference type="InterPro" id="IPR016181">
    <property type="entry name" value="Acyl_CoA_acyltransferase"/>
</dbReference>
<sequence>MIDTFETERLTARPVRADDAVDMHRLHTDHRVMGPIGGAIASWDEAEALTRRMIDHWGRHGYGVWVLRLRDSGGFVGRVGLRRRDIDGVEETELMCALAPDHWGQGYATEAARAVIGIAVDHLRMPSLVAGVAPADAASRRLVEKLGFVFERDMINAGRPQALHRLRAVV</sequence>
<dbReference type="Gene3D" id="3.40.630.30">
    <property type="match status" value="1"/>
</dbReference>
<name>A0ABX2T801_9PROT</name>
<protein>
    <submittedName>
        <fullName evidence="2">GNAT family N-acetyltransferase</fullName>
    </submittedName>
</protein>
<dbReference type="PANTHER" id="PTHR43792:SF1">
    <property type="entry name" value="N-ACETYLTRANSFERASE DOMAIN-CONTAINING PROTEIN"/>
    <property type="match status" value="1"/>
</dbReference>
<reference evidence="2 3" key="1">
    <citation type="submission" date="2020-05" db="EMBL/GenBank/DDBJ databases">
        <title>Azospirillum oleiclasticum sp. nov, a nitrogen-fixing and heavy crude oil-emulsifying bacterium isolated from the crude oil of Yumen Oilfield.</title>
        <authorList>
            <person name="Wu D."/>
            <person name="Cai M."/>
            <person name="Zhang X."/>
        </authorList>
    </citation>
    <scope>NUCLEOTIDE SEQUENCE [LARGE SCALE GENOMIC DNA]</scope>
    <source>
        <strain evidence="2 3">ROY-1-1-2</strain>
    </source>
</reference>
<dbReference type="EMBL" id="JABFDB010000002">
    <property type="protein sequence ID" value="NYZ19278.1"/>
    <property type="molecule type" value="Genomic_DNA"/>
</dbReference>
<dbReference type="InterPro" id="IPR051531">
    <property type="entry name" value="N-acetyltransferase"/>
</dbReference>
<evidence type="ECO:0000313" key="3">
    <source>
        <dbReference type="Proteomes" id="UP000584642"/>
    </source>
</evidence>